<feature type="compositionally biased region" description="Basic and acidic residues" evidence="1">
    <location>
        <begin position="14"/>
        <end position="30"/>
    </location>
</feature>
<reference evidence="2" key="1">
    <citation type="journal article" date="2023" name="GigaByte">
        <title>Genome assembly of the bearded iris, Iris pallida Lam.</title>
        <authorList>
            <person name="Bruccoleri R.E."/>
            <person name="Oakeley E.J."/>
            <person name="Faust A.M.E."/>
            <person name="Altorfer M."/>
            <person name="Dessus-Babus S."/>
            <person name="Burckhardt D."/>
            <person name="Oertli M."/>
            <person name="Naumann U."/>
            <person name="Petersen F."/>
            <person name="Wong J."/>
        </authorList>
    </citation>
    <scope>NUCLEOTIDE SEQUENCE</scope>
    <source>
        <strain evidence="2">GSM-AAB239-AS_SAM_17_03QT</strain>
    </source>
</reference>
<evidence type="ECO:0000313" key="2">
    <source>
        <dbReference type="EMBL" id="KAJ6822414.1"/>
    </source>
</evidence>
<dbReference type="EMBL" id="JANAVB010024399">
    <property type="protein sequence ID" value="KAJ6822414.1"/>
    <property type="molecule type" value="Genomic_DNA"/>
</dbReference>
<accession>A0AAX6G130</accession>
<gene>
    <name evidence="2" type="ORF">M6B38_389390</name>
</gene>
<dbReference type="Proteomes" id="UP001140949">
    <property type="component" value="Unassembled WGS sequence"/>
</dbReference>
<feature type="region of interest" description="Disordered" evidence="1">
    <location>
        <begin position="1"/>
        <end position="38"/>
    </location>
</feature>
<organism evidence="2 3">
    <name type="scientific">Iris pallida</name>
    <name type="common">Sweet iris</name>
    <dbReference type="NCBI Taxonomy" id="29817"/>
    <lineage>
        <taxon>Eukaryota</taxon>
        <taxon>Viridiplantae</taxon>
        <taxon>Streptophyta</taxon>
        <taxon>Embryophyta</taxon>
        <taxon>Tracheophyta</taxon>
        <taxon>Spermatophyta</taxon>
        <taxon>Magnoliopsida</taxon>
        <taxon>Liliopsida</taxon>
        <taxon>Asparagales</taxon>
        <taxon>Iridaceae</taxon>
        <taxon>Iridoideae</taxon>
        <taxon>Irideae</taxon>
        <taxon>Iris</taxon>
    </lineage>
</organism>
<name>A0AAX6G130_IRIPA</name>
<dbReference type="AlphaFoldDB" id="A0AAX6G130"/>
<sequence length="123" mass="12783">MGKGVPTLSSFGDIDPRPQRWAPSERHSGSRESSPALALARRQAAGLALVGCWRSCEAGTERSSGETGSQARTAWKGGRHENSLHGVGSETAAAAMSNGFDVGRLSPNTEEPRPLAAVAGRVS</sequence>
<protein>
    <submittedName>
        <fullName evidence="2">Uncharacterized protein</fullName>
    </submittedName>
</protein>
<evidence type="ECO:0000313" key="3">
    <source>
        <dbReference type="Proteomes" id="UP001140949"/>
    </source>
</evidence>
<reference evidence="2" key="2">
    <citation type="submission" date="2023-04" db="EMBL/GenBank/DDBJ databases">
        <authorList>
            <person name="Bruccoleri R.E."/>
            <person name="Oakeley E.J."/>
            <person name="Faust A.-M."/>
            <person name="Dessus-Babus S."/>
            <person name="Altorfer M."/>
            <person name="Burckhardt D."/>
            <person name="Oertli M."/>
            <person name="Naumann U."/>
            <person name="Petersen F."/>
            <person name="Wong J."/>
        </authorList>
    </citation>
    <scope>NUCLEOTIDE SEQUENCE</scope>
    <source>
        <strain evidence="2">GSM-AAB239-AS_SAM_17_03QT</strain>
        <tissue evidence="2">Leaf</tissue>
    </source>
</reference>
<evidence type="ECO:0000256" key="1">
    <source>
        <dbReference type="SAM" id="MobiDB-lite"/>
    </source>
</evidence>
<feature type="region of interest" description="Disordered" evidence="1">
    <location>
        <begin position="58"/>
        <end position="123"/>
    </location>
</feature>
<comment type="caution">
    <text evidence="2">The sequence shown here is derived from an EMBL/GenBank/DDBJ whole genome shotgun (WGS) entry which is preliminary data.</text>
</comment>
<keyword evidence="3" id="KW-1185">Reference proteome</keyword>
<proteinExistence type="predicted"/>